<dbReference type="InterPro" id="IPR041698">
    <property type="entry name" value="Methyltransf_25"/>
</dbReference>
<feature type="domain" description="Methyltransferase" evidence="3">
    <location>
        <begin position="41"/>
        <end position="137"/>
    </location>
</feature>
<comment type="caution">
    <text evidence="4">The sequence shown here is derived from an EMBL/GenBank/DDBJ whole genome shotgun (WGS) entry which is preliminary data.</text>
</comment>
<keyword evidence="2 4" id="KW-0808">Transferase</keyword>
<dbReference type="CDD" id="cd02440">
    <property type="entry name" value="AdoMet_MTases"/>
    <property type="match status" value="1"/>
</dbReference>
<evidence type="ECO:0000313" key="4">
    <source>
        <dbReference type="EMBL" id="ORI97329.1"/>
    </source>
</evidence>
<reference evidence="4 5" key="1">
    <citation type="journal article" date="2017" name="Front. Microbiol.">
        <title>Genomic Characterization of Dairy Associated Leuconostoc Species and Diversity of Leuconostocs in Undefined Mixed Mesophilic Starter Cultures.</title>
        <authorList>
            <person name="Frantzen C.A."/>
            <person name="Kot W."/>
            <person name="Pedersen T.B."/>
            <person name="Ardo Y.M."/>
            <person name="Broadbent J.R."/>
            <person name="Neve H."/>
            <person name="Hansen L.H."/>
            <person name="Dal Bello F."/>
            <person name="Ostlie H.M."/>
            <person name="Kleppen H.P."/>
            <person name="Vogensen F.K."/>
            <person name="Holo H."/>
        </authorList>
    </citation>
    <scope>NUCLEOTIDE SEQUENCE [LARGE SCALE GENOMIC DNA]</scope>
    <source>
        <strain evidence="4 5">LMGCF08</strain>
    </source>
</reference>
<dbReference type="Proteomes" id="UP000192288">
    <property type="component" value="Unassembled WGS sequence"/>
</dbReference>
<dbReference type="PANTHER" id="PTHR43861:SF1">
    <property type="entry name" value="TRANS-ACONITATE 2-METHYLTRANSFERASE"/>
    <property type="match status" value="1"/>
</dbReference>
<accession>A0A1X0VCI5</accession>
<dbReference type="GO" id="GO:0032259">
    <property type="term" value="P:methylation"/>
    <property type="evidence" value="ECO:0007669"/>
    <property type="project" value="UniProtKB-KW"/>
</dbReference>
<dbReference type="EMBL" id="MPLS01000029">
    <property type="protein sequence ID" value="ORI97329.1"/>
    <property type="molecule type" value="Genomic_DNA"/>
</dbReference>
<dbReference type="InterPro" id="IPR029063">
    <property type="entry name" value="SAM-dependent_MTases_sf"/>
</dbReference>
<gene>
    <name evidence="4" type="ORF">BMR96_07685</name>
</gene>
<dbReference type="Gene3D" id="2.20.25.110">
    <property type="entry name" value="S-adenosyl-L-methionine-dependent methyltransferases"/>
    <property type="match status" value="1"/>
</dbReference>
<dbReference type="STRING" id="33968.BMS77_07930"/>
<evidence type="ECO:0000259" key="3">
    <source>
        <dbReference type="Pfam" id="PF13649"/>
    </source>
</evidence>
<dbReference type="PANTHER" id="PTHR43861">
    <property type="entry name" value="TRANS-ACONITATE 2-METHYLTRANSFERASE-RELATED"/>
    <property type="match status" value="1"/>
</dbReference>
<dbReference type="GO" id="GO:0008168">
    <property type="term" value="F:methyltransferase activity"/>
    <property type="evidence" value="ECO:0007669"/>
    <property type="project" value="UniProtKB-KW"/>
</dbReference>
<dbReference type="RefSeq" id="WP_004911959.1">
    <property type="nucleotide sequence ID" value="NZ_MPLS01000029.1"/>
</dbReference>
<name>A0A1X0VCI5_LEUPS</name>
<dbReference type="Gene3D" id="3.40.50.150">
    <property type="entry name" value="Vaccinia Virus protein VP39"/>
    <property type="match status" value="1"/>
</dbReference>
<organism evidence="4 5">
    <name type="scientific">Leuconostoc pseudomesenteroides</name>
    <dbReference type="NCBI Taxonomy" id="33968"/>
    <lineage>
        <taxon>Bacteria</taxon>
        <taxon>Bacillati</taxon>
        <taxon>Bacillota</taxon>
        <taxon>Bacilli</taxon>
        <taxon>Lactobacillales</taxon>
        <taxon>Lactobacillaceae</taxon>
        <taxon>Leuconostoc</taxon>
    </lineage>
</organism>
<dbReference type="SUPFAM" id="SSF53335">
    <property type="entry name" value="S-adenosyl-L-methionine-dependent methyltransferases"/>
    <property type="match status" value="1"/>
</dbReference>
<sequence length="251" mass="28958">MTKNINDNYTTFAAKYDQLFDSDMYQDWLLYVREHTTATSVLDLGGGAGRLGVLLAEHQYQVTVLDLSPDMLSLAQMHANHADVDLTLLQADMREFSDWSTTYPLIVSFADALNYLPTIADLEAALFQVFDHLTDGGMFLFDVITPYQINVGYDNYYYNNDDDPENILMWTSFAGDEINSVDHDLKFFVYDETIDGFKIMREIHHEQTYNLATYQQLLQKVGFKNIEVSADFGRDEIHEDTTRWFFKAVKP</sequence>
<dbReference type="AlphaFoldDB" id="A0A1X0VCI5"/>
<evidence type="ECO:0000256" key="1">
    <source>
        <dbReference type="ARBA" id="ARBA00022603"/>
    </source>
</evidence>
<dbReference type="eggNOG" id="COG2226">
    <property type="taxonomic scope" value="Bacteria"/>
</dbReference>
<protein>
    <submittedName>
        <fullName evidence="4">SAM-dependent methyltransferase</fullName>
    </submittedName>
</protein>
<proteinExistence type="predicted"/>
<evidence type="ECO:0000256" key="2">
    <source>
        <dbReference type="ARBA" id="ARBA00022679"/>
    </source>
</evidence>
<evidence type="ECO:0000313" key="5">
    <source>
        <dbReference type="Proteomes" id="UP000192288"/>
    </source>
</evidence>
<dbReference type="Pfam" id="PF13649">
    <property type="entry name" value="Methyltransf_25"/>
    <property type="match status" value="1"/>
</dbReference>
<keyword evidence="1 4" id="KW-0489">Methyltransferase</keyword>